<dbReference type="AlphaFoldDB" id="B9S734"/>
<evidence type="ECO:0000313" key="3">
    <source>
        <dbReference type="Proteomes" id="UP000008311"/>
    </source>
</evidence>
<feature type="region of interest" description="Disordered" evidence="1">
    <location>
        <begin position="28"/>
        <end position="50"/>
    </location>
</feature>
<name>B9S734_RICCO</name>
<dbReference type="EMBL" id="EQ973883">
    <property type="protein sequence ID" value="EEF40613.1"/>
    <property type="molecule type" value="Genomic_DNA"/>
</dbReference>
<evidence type="ECO:0000313" key="2">
    <source>
        <dbReference type="EMBL" id="EEF40613.1"/>
    </source>
</evidence>
<reference evidence="3" key="1">
    <citation type="journal article" date="2010" name="Nat. Biotechnol.">
        <title>Draft genome sequence of the oilseed species Ricinus communis.</title>
        <authorList>
            <person name="Chan A.P."/>
            <person name="Crabtree J."/>
            <person name="Zhao Q."/>
            <person name="Lorenzi H."/>
            <person name="Orvis J."/>
            <person name="Puiu D."/>
            <person name="Melake-Berhan A."/>
            <person name="Jones K.M."/>
            <person name="Redman J."/>
            <person name="Chen G."/>
            <person name="Cahoon E.B."/>
            <person name="Gedil M."/>
            <person name="Stanke M."/>
            <person name="Haas B.J."/>
            <person name="Wortman J.R."/>
            <person name="Fraser-Liggett C.M."/>
            <person name="Ravel J."/>
            <person name="Rabinowicz P.D."/>
        </authorList>
    </citation>
    <scope>NUCLEOTIDE SEQUENCE [LARGE SCALE GENOMIC DNA]</scope>
    <source>
        <strain evidence="3">cv. Hale</strain>
    </source>
</reference>
<evidence type="ECO:0000256" key="1">
    <source>
        <dbReference type="SAM" id="MobiDB-lite"/>
    </source>
</evidence>
<gene>
    <name evidence="2" type="ORF">RCOM_1333040</name>
</gene>
<sequence length="74" mass="8518">MKNRSSEKTAIKRYMAYMHLKLAHDGPITKNFPSQKEAAEKQASCSTAARESVWLQRSAANRDQTTRNKRIHNQ</sequence>
<keyword evidence="3" id="KW-1185">Reference proteome</keyword>
<accession>B9S734</accession>
<dbReference type="Proteomes" id="UP000008311">
    <property type="component" value="Unassembled WGS sequence"/>
</dbReference>
<dbReference type="InParanoid" id="B9S734"/>
<organism evidence="2 3">
    <name type="scientific">Ricinus communis</name>
    <name type="common">Castor bean</name>
    <dbReference type="NCBI Taxonomy" id="3988"/>
    <lineage>
        <taxon>Eukaryota</taxon>
        <taxon>Viridiplantae</taxon>
        <taxon>Streptophyta</taxon>
        <taxon>Embryophyta</taxon>
        <taxon>Tracheophyta</taxon>
        <taxon>Spermatophyta</taxon>
        <taxon>Magnoliopsida</taxon>
        <taxon>eudicotyledons</taxon>
        <taxon>Gunneridae</taxon>
        <taxon>Pentapetalae</taxon>
        <taxon>rosids</taxon>
        <taxon>fabids</taxon>
        <taxon>Malpighiales</taxon>
        <taxon>Euphorbiaceae</taxon>
        <taxon>Acalyphoideae</taxon>
        <taxon>Acalypheae</taxon>
        <taxon>Ricinus</taxon>
    </lineage>
</organism>
<protein>
    <submittedName>
        <fullName evidence="2">Uncharacterized protein</fullName>
    </submittedName>
</protein>
<proteinExistence type="predicted"/>